<dbReference type="Gene3D" id="2.30.29.30">
    <property type="entry name" value="Pleckstrin-homology domain (PH domain)/Phosphotyrosine-binding domain (PTB)"/>
    <property type="match status" value="1"/>
</dbReference>
<evidence type="ECO:0000256" key="2">
    <source>
        <dbReference type="SAM" id="MobiDB-lite"/>
    </source>
</evidence>
<dbReference type="CDD" id="cd00030">
    <property type="entry name" value="C2"/>
    <property type="match status" value="1"/>
</dbReference>
<reference evidence="5" key="1">
    <citation type="submission" date="2021-01" db="EMBL/GenBank/DDBJ databases">
        <authorList>
            <person name="Corre E."/>
            <person name="Pelletier E."/>
            <person name="Niang G."/>
            <person name="Scheremetjew M."/>
            <person name="Finn R."/>
            <person name="Kale V."/>
            <person name="Holt S."/>
            <person name="Cochrane G."/>
            <person name="Meng A."/>
            <person name="Brown T."/>
            <person name="Cohen L."/>
        </authorList>
    </citation>
    <scope>NUCLEOTIDE SEQUENCE</scope>
    <source>
        <strain evidence="5">NY070348D</strain>
    </source>
</reference>
<gene>
    <name evidence="5" type="ORF">QSP1433_LOCUS16291</name>
</gene>
<feature type="domain" description="C2" evidence="3">
    <location>
        <begin position="3335"/>
        <end position="3452"/>
    </location>
</feature>
<feature type="region of interest" description="Disordered" evidence="2">
    <location>
        <begin position="4452"/>
        <end position="4472"/>
    </location>
</feature>
<dbReference type="InterPro" id="IPR009543">
    <property type="entry name" value="VPS13_VAB"/>
</dbReference>
<dbReference type="InterPro" id="IPR018247">
    <property type="entry name" value="EF_Hand_1_Ca_BS"/>
</dbReference>
<accession>A0A7S2SNU4</accession>
<dbReference type="SUPFAM" id="SSF64268">
    <property type="entry name" value="PX domain"/>
    <property type="match status" value="1"/>
</dbReference>
<dbReference type="PROSITE" id="PS50004">
    <property type="entry name" value="C2"/>
    <property type="match status" value="1"/>
</dbReference>
<comment type="similarity">
    <text evidence="1">Belongs to the VPS13 family.</text>
</comment>
<dbReference type="InterPro" id="IPR000008">
    <property type="entry name" value="C2_dom"/>
</dbReference>
<dbReference type="InterPro" id="IPR011993">
    <property type="entry name" value="PH-like_dom_sf"/>
</dbReference>
<dbReference type="InterPro" id="IPR026847">
    <property type="entry name" value="VPS13"/>
</dbReference>
<dbReference type="InterPro" id="IPR035892">
    <property type="entry name" value="C2_domain_sf"/>
</dbReference>
<name>A0A7S2SNU4_9STRA</name>
<evidence type="ECO:0000256" key="1">
    <source>
        <dbReference type="ARBA" id="ARBA00006545"/>
    </source>
</evidence>
<dbReference type="InterPro" id="IPR036871">
    <property type="entry name" value="PX_dom_sf"/>
</dbReference>
<dbReference type="GO" id="GO:0045053">
    <property type="term" value="P:protein retention in Golgi apparatus"/>
    <property type="evidence" value="ECO:0007669"/>
    <property type="project" value="TreeGrafter"/>
</dbReference>
<feature type="compositionally biased region" description="Polar residues" evidence="2">
    <location>
        <begin position="4461"/>
        <end position="4471"/>
    </location>
</feature>
<dbReference type="Pfam" id="PF25036">
    <property type="entry name" value="VPS13_VAB"/>
    <property type="match status" value="1"/>
</dbReference>
<evidence type="ECO:0000259" key="3">
    <source>
        <dbReference type="PROSITE" id="PS50004"/>
    </source>
</evidence>
<organism evidence="5">
    <name type="scientific">Mucochytrium quahogii</name>
    <dbReference type="NCBI Taxonomy" id="96639"/>
    <lineage>
        <taxon>Eukaryota</taxon>
        <taxon>Sar</taxon>
        <taxon>Stramenopiles</taxon>
        <taxon>Bigyra</taxon>
        <taxon>Labyrinthulomycetes</taxon>
        <taxon>Thraustochytrida</taxon>
        <taxon>Thraustochytriidae</taxon>
        <taxon>Mucochytrium</taxon>
    </lineage>
</organism>
<protein>
    <submittedName>
        <fullName evidence="5">Uncharacterized protein</fullName>
    </submittedName>
</protein>
<dbReference type="InterPro" id="IPR001849">
    <property type="entry name" value="PH_domain"/>
</dbReference>
<evidence type="ECO:0000259" key="4">
    <source>
        <dbReference type="PROSITE" id="PS50195"/>
    </source>
</evidence>
<dbReference type="Pfam" id="PF00787">
    <property type="entry name" value="PX"/>
    <property type="match status" value="1"/>
</dbReference>
<dbReference type="PANTHER" id="PTHR16166">
    <property type="entry name" value="VACUOLAR PROTEIN SORTING-ASSOCIATED PROTEIN VPS13"/>
    <property type="match status" value="1"/>
</dbReference>
<dbReference type="PROSITE" id="PS00018">
    <property type="entry name" value="EF_HAND_1"/>
    <property type="match status" value="1"/>
</dbReference>
<dbReference type="SMART" id="SM00312">
    <property type="entry name" value="PX"/>
    <property type="match status" value="1"/>
</dbReference>
<dbReference type="Pfam" id="PF00168">
    <property type="entry name" value="C2"/>
    <property type="match status" value="1"/>
</dbReference>
<dbReference type="Gene3D" id="2.60.40.150">
    <property type="entry name" value="C2 domain"/>
    <property type="match status" value="1"/>
</dbReference>
<dbReference type="EMBL" id="HBHK01025933">
    <property type="protein sequence ID" value="CAD9705510.1"/>
    <property type="molecule type" value="Transcribed_RNA"/>
</dbReference>
<feature type="domain" description="PX" evidence="4">
    <location>
        <begin position="4589"/>
        <end position="4703"/>
    </location>
</feature>
<dbReference type="PROSITE" id="PS50195">
    <property type="entry name" value="PX"/>
    <property type="match status" value="1"/>
</dbReference>
<dbReference type="CDD" id="cd06093">
    <property type="entry name" value="PX_domain"/>
    <property type="match status" value="1"/>
</dbReference>
<dbReference type="GO" id="GO:0035091">
    <property type="term" value="F:phosphatidylinositol binding"/>
    <property type="evidence" value="ECO:0007669"/>
    <property type="project" value="InterPro"/>
</dbReference>
<dbReference type="Gene3D" id="3.30.1520.10">
    <property type="entry name" value="Phox-like domain"/>
    <property type="match status" value="1"/>
</dbReference>
<dbReference type="PANTHER" id="PTHR16166:SF93">
    <property type="entry name" value="INTERMEMBRANE LIPID TRANSFER PROTEIN VPS13"/>
    <property type="match status" value="1"/>
</dbReference>
<dbReference type="SUPFAM" id="SSF49562">
    <property type="entry name" value="C2 domain (Calcium/lipid-binding domain, CaLB)"/>
    <property type="match status" value="1"/>
</dbReference>
<proteinExistence type="inferred from homology"/>
<sequence length="4719" mass="527168">MASLLDRLIANALNKYLGWLLDDVTAEEIRAGIWSGQLQLTDCKLRKSAIDSDDSPFTLEAATIGKINVRIPWSTIRTDSTVVEIENVFIRIGLRKGQKAPSAASLDDARAALDKLDVERKTRLKCFERIQDAAASWASNFATSIVNEVLQNVRVRVTRVHAALDLEQCSVGLVMPEFYFWPGKREMSSGSEKPISKIARVHGLAVYYSDSHIHSDDIFGTYSPLSLTYLLGETNIVVHVPELYLNPTKGRPCCVAKVEVDMLSGDFRQNQVVTLLMAIESLNNEIAYLKSHGVRPRVSVATDTKGWWKFCIAKVLENLRLRRKRRSWRRLVHLSKVKNEYITLYARMFTGGAKDVTLLQRTKLLGNVDASRFNVLEGDLEADEILFFRTVAELELVKIYSQASWSRLVSTTHTYKPEIREWADAKAVDFSTYRLPVSPTDVPFEVSIAMEGTRLRFHSGIDDAMITTLGTDLIDIAVSKRGVCMEAHVKMRDLSMMNMLSTLPGKEHGSAPPFLELTLEMNDNTGKRGELRSSTDLIIQPFIFNLDVPVLMQLGAFTPASPSHVVTEEDTFLDEIRCVQEYNNGVAEDAKSTFERTILSVTMVCPTFVLLTPNAHTLVSDAAVLKFGSIKVRSLHDGFYDEETLLTRQRIDIEDSKLSLGQSFMYNVIPSEVEDILIAPTSFTVLKEKPIAPNIPTISGGSTVLQFASGTTKVILEPSSVKRLMNLKQKLDGVQAPSAVVPKLFCPPTTTPLTSKQVCLMCNRVVSTTTIQFGKLQVVLGEQLFNFKLEQGLIMMGSKPFASQLAMKLARMQLADCEESFRLLRVDNILLGKNALDTCRPKWMPPILHFLQPPSRPIPTITKSRVDTAIFCDIANIDINSQQVFVPRLIEFAQSLSEDKSDSSVEQPTVTPSLQRSTQAICASVRKAGVSIWGGDHTVCLASLQMEGGDVNLYDVIRNDRGDEFSLVASINMVRAYAGDNAHEGILWNQDPWFEYVPEQMFKYNRTNMVSLTVYKRDNGPFSQDPFRIQGSIVAPRIRLAAPVLQPVVGSILKTLPPQEEAEEAPLPNIELCFELPDFVVMIPKVPLANDMDWTTRDTTVVRFDNMMCNAKTMLVFEGKEVYSDNFYDPIEAPDKEIQKSAIKLNLSISNFAIETWCFERELCQTLLRTSVCMAIDMNPYLHQNVKVEVDPIILACSQVQYALLLDTMTHNRLGAIVPASNSVPKDVTKVEDKAASSKNGLSTILDFKLVSMRATLFHSDGGDSRAQWGSSSEFVHLNQNSEPAVFLTVDFINTKALLSIEGGVSTKGEGSLGIETFKVCSYPENTEFSIISGDSTPFLAANLALDVDDFLIARCKLANIHLDVFELAHVLQEFTRITEYRSNKLVTKKSSLTVAPDPEPEPSIAPARISIPKNIDIEVGCDDIQIVLTPSSAQTGLVFLWSFNISASSVKDTLLDVNARIDKVQLVRCGFLNRDPTLESSSPVIHPIELDCSLHVQIPFQKDVDRAILADDLMVCKVHISAINVDLGRDDYRLLMIAASVGGETNDAGNEDALSHGAQATKDLPPLNHRKVQFSLEVEKCRFLIFQDWTKFKPPLIRFGLNRCIVCVEQYDYQDLHAQTRVDWQFDIDISYWNLRDGIWESLLEPWFARVSVDLPEFIKETPKERILKTLDYTNKDMVTPISLAQQFVRLESPQMLNFNITAAAMQPLQQLSKLTSKPSEEDLPFSKKRYEQSFRTSSTNNAETVVVRNDCGTDLLMSLVRSSVKKSFGLLSVRDKQARIGKHGMWVWKSDPTGLIWKRRVVSIQGSVLKYFRDMTRLKQNTPSGVVRLRVPDGGVYLRMNNIVGPTFKHQMNAAECAFQLVSPHRTYNFVAFHLDDKAALCRNILDVLNKDEVSGSPGKKNTRRGMLNVVVGKSEHKETYYCSIEDGNLDMYSPGENGPKVSSSLNEEGDEISLLSVDLTSNCAVIPVPWQEYFLIIGPTFRIKVSQDKQWYAVLQEACSSKVVPSGTTGCVEIDINLAGMIEREFLQRHSISKIRAYLLPGGNMAETPVSGIVGYSEETKLTLRDVDAAQCQKPQSLRFEFLRISSKGNEVLEISGSMSVPTFSSVDKERTGTFSLYLTEGPFDVVRFGSSSLRKLSVTVSVSEDLLLTGNNEEVFENNLTESEVCISSPVRRRLRASSGDESSHNMYIQLRTKHLGARVVPVNTTGRYAISLGSVDASENEETMEMKMLSNKGEQETFSVVPIPRFIICDVHFEKGDRVMQISSSATIKNRLNRNVDVTYMQLFPNIPITTESLSNKFWVNMDHAFDCRTDTYWTTSIGGANCHVEYLFPDGNGRRVVIYSLATSLLAENEYPSEWIVEGLSNTNEWVLLDSQKNVVFSKPLQVRSFSIKQPASCKAYRFSFQSCSRMRPGKKHDDSLMAEIFRETNKTSKKDRSVTVGNIVLYSQEGERIDELGKVLPVTLQPKEESNIPVDLISASGAVRVGKCGDFVLLHELLHVNPWKLLSLYKRRQPRFFASQLADEEYCVVHISFHQLHDTASTDNEMDGFAPYWVLTIDPPLIVENLLPLSIQFNAYGTQSSSPGMTTELPPSVKLNPCSNIKVVRGKSSQCLFVNPFLSAKGCSWQQHLEDNGALIDQVELGFSIEKEDATLIHSEDDQAPIIYGISSKRDGEVLKVGLAGTNVQVFVELLDTWGDNQDPDHKHLHESTTLPGTENVKDEDEDDYLEDSLDVTSFIPAFLFGGQQSNKMLPKMWPRAAQSPIRVVLYCPVVVLNFSQLDLVYAEKMPSSSRQNRITPELLASSSKGQDEHSVQLDLFSSHNDKMCLSLRNDDGAWSKEFGLTVGVSGEVTIPPLSTSADSVVYQVGVSILTCPGRFLRTKVVTITPRFVVVNSTKDTIQLNQRGAPDNTWQFMLAGGRRLPFHPIDVNGDGQLDGKDFSVRVGISKDGDMWASSYFRIDVVRRNVLKLRPIEKPGARPVISCSRQNCVSPIVAPAAPEFSYKEYQTDECKLVNVELKENVVKVLVGDSDLDERCDFKVNNYCSFVRVGVVQSGCMYSTMLNVDPEEKEVELVWEDPEMPHKVDIVFASVGLDGLQRYPRRQWKIVTVDLDVVGQNIRISHGANEPLELEVRVIVEGLTKILSIDDMANARSRNTVRRTLQTHINRIRSRLLQDRTLIGYGLNQIELNGTFTGTGTNPGAAFEHGGATWTPTKSGDWVACDTSPYTNRVDAYGFLCPHPDSHPTRWRLLGKRTGEKRDWTVLSEHHFSKHQSNGIIFHTIQDKPGHCESRFRVESMVECTAVKLEILDTSRCDLSQVLFFNDFQRCGQPTDDSHALPIKDTEFPPMGNYTRLWVGVLEARDLPVMDLFTSDPFVRIECGKTSVSTKVVNKTLQPIFDEEFCFELQSKHASLNIEVYDKDLFTKDDFMGKAVLCPFKHETLRSGRAVDIWVQLCDEYGSPLPGQVRLALQLLDVDTSVDERYLDTLRFPLLFEEELSLLRRLKKKLVKEGGVLHRASSISLEDTNATVAKSHTDKQRKLEQLAKCTANMQLNMTVLDGAGFKLPNGKKPSEVYCVVTFGDHSLRTDPAPLEKDHPSPNILRKAPHAHRMFEVLFERSDPLGLQFERSFEGEFLVRAIASDSQACNYPEIRAGIKIVQIMDSEISSDWTLPAVRELLRSAGRPLRIKFLDRGNDDMVVQDCVFGKASWMQQILFDEADTIRARAREESDRIGSELEGRRARIAVYARDPKHEPVLDLEMTEDTDKELLVPLLFMFGDDVEKDAEIRSGKESFGDADMLLGEVTTLLPELYNPDQDHFERKTIQCNLNGGNGSVRLEVGWNILEAQASQGISLAVDLRMRGVGISLIDMQVRKSELAYISISDIHFYLGYHLDSRQIFDVYIGRLQMDNQMRHAVHPIIFCAAPLPFLWVREGEKCSNKQFVNNQALQYAEDAPAENPSMIITFVKRDLGATNMIYAEYFDFYMQEVNLRLEESWLAAIQDFSASLFEPTYDIEDSIEDSPNPRIDVFAPGGNPLGWINEEATQDEGTPATRILIERADVKPVKINLTFSMTSDVESRGGNRLKILHLMQGVPVLAAFVSALVNTVANITDAPLRFNSLQIFNEAMSVDMLTSTFVEHIKAQLLGNLSQMGNLIASADLLGSPVQLIGSFGKGAYSFFYEPALAMSMGGYMSVGSGLRKGGSEFIRATTHGLAYSLEKFAETVSRALSQASLDSQYILRQARMRNDVVHEPINIGEGFLAGTQAFGGGVANGVMGVVKQPYRGYRKGGTIGMFAGLGRGAVGVVVKPFVSIFDAAALFLRGVSNTTSVEVNQQLPFRLRRLTVPGSSVQPYSAREAIGMHMMRMHKLHETQRYVYHEYASVLEDGGSPNGLFDAACDDVKSASHGVVLVTNKMVLLLDVHTNKTLWCVPLELIPLDSNGDMIVIQVGSREIKLKSSPKPSSDPTIVPSSAASLVSPEDSDGVFRQMGYRVRCRTVEEASLLVSLMALAKLDQPTREKALEWDKEKAVTGAALALTDPVGALEMTKYMEDHMREILACNVTTPQGQPAETKDVASEEYLVHAEQNRIRGMNIRKALITGRKLTTQGVEPCIVYRVVVASAETEDCWVIWRRYSEFRGLRNRLMKAVEKSRTALPLPGRYPWKLGSKALNQRQLGLNLMLKTIMQSDSLRGSPDVVDFLTSGVSEVGSNTWDSLAVEVLLEE</sequence>
<feature type="region of interest" description="Disordered" evidence="2">
    <location>
        <begin position="2702"/>
        <end position="2724"/>
    </location>
</feature>
<dbReference type="SMART" id="SM00233">
    <property type="entry name" value="PH"/>
    <property type="match status" value="2"/>
</dbReference>
<dbReference type="GO" id="GO:0006623">
    <property type="term" value="P:protein targeting to vacuole"/>
    <property type="evidence" value="ECO:0007669"/>
    <property type="project" value="TreeGrafter"/>
</dbReference>
<evidence type="ECO:0000313" key="5">
    <source>
        <dbReference type="EMBL" id="CAD9705510.1"/>
    </source>
</evidence>
<dbReference type="SMART" id="SM00239">
    <property type="entry name" value="C2"/>
    <property type="match status" value="1"/>
</dbReference>
<dbReference type="InterPro" id="IPR001683">
    <property type="entry name" value="PX_dom"/>
</dbReference>